<keyword evidence="3 5" id="KW-1133">Transmembrane helix</keyword>
<dbReference type="NCBIfam" id="TIGR01593">
    <property type="entry name" value="holin_tox_secr"/>
    <property type="match status" value="1"/>
</dbReference>
<evidence type="ECO:0000313" key="6">
    <source>
        <dbReference type="EMBL" id="DAD80897.1"/>
    </source>
</evidence>
<evidence type="ECO:0000256" key="5">
    <source>
        <dbReference type="SAM" id="Phobius"/>
    </source>
</evidence>
<feature type="transmembrane region" description="Helical" evidence="5">
    <location>
        <begin position="7"/>
        <end position="23"/>
    </location>
</feature>
<accession>A0A8S5MEZ3</accession>
<evidence type="ECO:0000256" key="3">
    <source>
        <dbReference type="ARBA" id="ARBA00022989"/>
    </source>
</evidence>
<sequence>MKEFWNTVQMVFAAIGGWLGYFLGGCDGLLYALIAFVVIDYITGVMCAVADKKLSSTVGFKGICRKVLIFLLVGIANILDVQVIGSGSVLRTAVIFFYISNEGVSLLENAAHLGLPVPDRIKTVLEQLHNRAEKEDE</sequence>
<proteinExistence type="predicted"/>
<protein>
    <submittedName>
        <fullName evidence="6">Holin</fullName>
    </submittedName>
</protein>
<feature type="transmembrane region" description="Helical" evidence="5">
    <location>
        <begin position="69"/>
        <end position="99"/>
    </location>
</feature>
<reference evidence="6" key="1">
    <citation type="journal article" date="2021" name="Proc. Natl. Acad. Sci. U.S.A.">
        <title>A Catalog of Tens of Thousands of Viruses from Human Metagenomes Reveals Hidden Associations with Chronic Diseases.</title>
        <authorList>
            <person name="Tisza M.J."/>
            <person name="Buck C.B."/>
        </authorList>
    </citation>
    <scope>NUCLEOTIDE SEQUENCE</scope>
    <source>
        <strain evidence="6">Ct1Zj2</strain>
    </source>
</reference>
<keyword evidence="2 5" id="KW-0812">Transmembrane</keyword>
<name>A0A8S5MEZ3_9CAUD</name>
<dbReference type="GO" id="GO:0033644">
    <property type="term" value="C:host cell membrane"/>
    <property type="evidence" value="ECO:0007669"/>
    <property type="project" value="UniProtKB-SubCell"/>
</dbReference>
<evidence type="ECO:0000256" key="4">
    <source>
        <dbReference type="ARBA" id="ARBA00023136"/>
    </source>
</evidence>
<dbReference type="Pfam" id="PF05105">
    <property type="entry name" value="Phage_holin_4_1"/>
    <property type="match status" value="1"/>
</dbReference>
<comment type="subcellular location">
    <subcellularLocation>
        <location evidence="1">Host membrane</location>
        <topology evidence="1">Multi-pass membrane protein</topology>
    </subcellularLocation>
</comment>
<feature type="transmembrane region" description="Helical" evidence="5">
    <location>
        <begin position="29"/>
        <end position="49"/>
    </location>
</feature>
<dbReference type="PROSITE" id="PS51257">
    <property type="entry name" value="PROKAR_LIPOPROTEIN"/>
    <property type="match status" value="1"/>
</dbReference>
<evidence type="ECO:0000256" key="1">
    <source>
        <dbReference type="ARBA" id="ARBA00004301"/>
    </source>
</evidence>
<dbReference type="EMBL" id="BK014890">
    <property type="protein sequence ID" value="DAD80897.1"/>
    <property type="molecule type" value="Genomic_DNA"/>
</dbReference>
<organism evidence="6">
    <name type="scientific">Siphoviridae sp. ct1Zj2</name>
    <dbReference type="NCBI Taxonomy" id="2826272"/>
    <lineage>
        <taxon>Viruses</taxon>
        <taxon>Duplodnaviria</taxon>
        <taxon>Heunggongvirae</taxon>
        <taxon>Uroviricota</taxon>
        <taxon>Caudoviricetes</taxon>
    </lineage>
</organism>
<keyword evidence="4 5" id="KW-0472">Membrane</keyword>
<dbReference type="InterPro" id="IPR006480">
    <property type="entry name" value="Phage_holin_4_1"/>
</dbReference>
<evidence type="ECO:0000256" key="2">
    <source>
        <dbReference type="ARBA" id="ARBA00022692"/>
    </source>
</evidence>